<name>X1UK31_9ZZZZ</name>
<proteinExistence type="predicted"/>
<dbReference type="AlphaFoldDB" id="X1UK31"/>
<organism evidence="1">
    <name type="scientific">marine sediment metagenome</name>
    <dbReference type="NCBI Taxonomy" id="412755"/>
    <lineage>
        <taxon>unclassified sequences</taxon>
        <taxon>metagenomes</taxon>
        <taxon>ecological metagenomes</taxon>
    </lineage>
</organism>
<dbReference type="EMBL" id="BARW01028907">
    <property type="protein sequence ID" value="GAJ03942.1"/>
    <property type="molecule type" value="Genomic_DNA"/>
</dbReference>
<gene>
    <name evidence="1" type="ORF">S12H4_46569</name>
</gene>
<accession>X1UK31</accession>
<comment type="caution">
    <text evidence="1">The sequence shown here is derived from an EMBL/GenBank/DDBJ whole genome shotgun (WGS) entry which is preliminary data.</text>
</comment>
<protein>
    <submittedName>
        <fullName evidence="1">Uncharacterized protein</fullName>
    </submittedName>
</protein>
<sequence length="105" mass="11592">MGLCDMCGRRIKGHLLPSSTVICRSCFGELQIVIAKLRAEGRAVEGLRIAREGFNETYTGGDYLIRDIPEELVNKALMRADKDGDSLRDVTVKAMQAYLTEKGGE</sequence>
<reference evidence="1" key="1">
    <citation type="journal article" date="2014" name="Front. Microbiol.">
        <title>High frequency of phylogenetically diverse reductive dehalogenase-homologous genes in deep subseafloor sedimentary metagenomes.</title>
        <authorList>
            <person name="Kawai M."/>
            <person name="Futagami T."/>
            <person name="Toyoda A."/>
            <person name="Takaki Y."/>
            <person name="Nishi S."/>
            <person name="Hori S."/>
            <person name="Arai W."/>
            <person name="Tsubouchi T."/>
            <person name="Morono Y."/>
            <person name="Uchiyama I."/>
            <person name="Ito T."/>
            <person name="Fujiyama A."/>
            <person name="Inagaki F."/>
            <person name="Takami H."/>
        </authorList>
    </citation>
    <scope>NUCLEOTIDE SEQUENCE</scope>
    <source>
        <strain evidence="1">Expedition CK06-06</strain>
    </source>
</reference>
<evidence type="ECO:0000313" key="1">
    <source>
        <dbReference type="EMBL" id="GAJ03942.1"/>
    </source>
</evidence>